<dbReference type="SFLD" id="SFLDG01082">
    <property type="entry name" value="B12-binding_domain_containing"/>
    <property type="match status" value="1"/>
</dbReference>
<dbReference type="PROSITE" id="PS51918">
    <property type="entry name" value="RADICAL_SAM"/>
    <property type="match status" value="1"/>
</dbReference>
<dbReference type="GO" id="GO:0003824">
    <property type="term" value="F:catalytic activity"/>
    <property type="evidence" value="ECO:0007669"/>
    <property type="project" value="InterPro"/>
</dbReference>
<evidence type="ECO:0000256" key="5">
    <source>
        <dbReference type="ARBA" id="ARBA00022723"/>
    </source>
</evidence>
<dbReference type="InterPro" id="IPR023404">
    <property type="entry name" value="rSAM_horseshoe"/>
</dbReference>
<reference evidence="10 11" key="1">
    <citation type="submission" date="2018-06" db="EMBL/GenBank/DDBJ databases">
        <title>Extensive metabolic versatility and redundancy in microbially diverse, dynamic hydrothermal sediments.</title>
        <authorList>
            <person name="Dombrowski N."/>
            <person name="Teske A."/>
            <person name="Baker B.J."/>
        </authorList>
    </citation>
    <scope>NUCLEOTIDE SEQUENCE [LARGE SCALE GENOMIC DNA]</scope>
    <source>
        <strain evidence="10">B10_G13</strain>
    </source>
</reference>
<comment type="cofactor">
    <cofactor evidence="1">
        <name>[4Fe-4S] cluster</name>
        <dbReference type="ChEBI" id="CHEBI:49883"/>
    </cofactor>
</comment>
<accession>A0A660SN21</accession>
<dbReference type="CDD" id="cd02068">
    <property type="entry name" value="radical_SAM_B12_BD"/>
    <property type="match status" value="1"/>
</dbReference>
<dbReference type="GO" id="GO:0005829">
    <property type="term" value="C:cytosol"/>
    <property type="evidence" value="ECO:0007669"/>
    <property type="project" value="TreeGrafter"/>
</dbReference>
<dbReference type="SFLD" id="SFLDG01123">
    <property type="entry name" value="methyltransferase_(Class_B)"/>
    <property type="match status" value="1"/>
</dbReference>
<evidence type="ECO:0000256" key="2">
    <source>
        <dbReference type="ARBA" id="ARBA00022603"/>
    </source>
</evidence>
<dbReference type="InterPro" id="IPR007197">
    <property type="entry name" value="rSAM"/>
</dbReference>
<organism evidence="10 11">
    <name type="scientific">candidate division TA06 bacterium</name>
    <dbReference type="NCBI Taxonomy" id="2250710"/>
    <lineage>
        <taxon>Bacteria</taxon>
        <taxon>Bacteria division TA06</taxon>
    </lineage>
</organism>
<evidence type="ECO:0000259" key="9">
    <source>
        <dbReference type="PROSITE" id="PS51918"/>
    </source>
</evidence>
<keyword evidence="6" id="KW-0408">Iron</keyword>
<dbReference type="Pfam" id="PF04055">
    <property type="entry name" value="Radical_SAM"/>
    <property type="match status" value="1"/>
</dbReference>
<dbReference type="Pfam" id="PF02310">
    <property type="entry name" value="B12-binding"/>
    <property type="match status" value="1"/>
</dbReference>
<dbReference type="SUPFAM" id="SSF102114">
    <property type="entry name" value="Radical SAM enzymes"/>
    <property type="match status" value="1"/>
</dbReference>
<dbReference type="GO" id="GO:0046872">
    <property type="term" value="F:metal ion binding"/>
    <property type="evidence" value="ECO:0007669"/>
    <property type="project" value="UniProtKB-KW"/>
</dbReference>
<name>A0A660SN21_UNCT6</name>
<proteinExistence type="predicted"/>
<dbReference type="InterPro" id="IPR006158">
    <property type="entry name" value="Cobalamin-bd"/>
</dbReference>
<dbReference type="InterPro" id="IPR051198">
    <property type="entry name" value="BchE-like"/>
</dbReference>
<dbReference type="PANTHER" id="PTHR43409">
    <property type="entry name" value="ANAEROBIC MAGNESIUM-PROTOPORPHYRIN IX MONOMETHYL ESTER CYCLASE-RELATED"/>
    <property type="match status" value="1"/>
</dbReference>
<evidence type="ECO:0000259" key="8">
    <source>
        <dbReference type="PROSITE" id="PS51332"/>
    </source>
</evidence>
<protein>
    <submittedName>
        <fullName evidence="10">B12-binding domain-containing radical SAM protein</fullName>
    </submittedName>
</protein>
<feature type="domain" description="B12-binding" evidence="8">
    <location>
        <begin position="1"/>
        <end position="142"/>
    </location>
</feature>
<keyword evidence="2" id="KW-0489">Methyltransferase</keyword>
<dbReference type="SMART" id="SM00729">
    <property type="entry name" value="Elp3"/>
    <property type="match status" value="1"/>
</dbReference>
<dbReference type="AlphaFoldDB" id="A0A660SN21"/>
<keyword evidence="7" id="KW-0411">Iron-sulfur</keyword>
<comment type="caution">
    <text evidence="10">The sequence shown here is derived from an EMBL/GenBank/DDBJ whole genome shotgun (WGS) entry which is preliminary data.</text>
</comment>
<dbReference type="EMBL" id="QNBD01000041">
    <property type="protein sequence ID" value="RKX72194.1"/>
    <property type="molecule type" value="Genomic_DNA"/>
</dbReference>
<dbReference type="SFLD" id="SFLDS00029">
    <property type="entry name" value="Radical_SAM"/>
    <property type="match status" value="1"/>
</dbReference>
<evidence type="ECO:0000313" key="10">
    <source>
        <dbReference type="EMBL" id="RKX72194.1"/>
    </source>
</evidence>
<dbReference type="PROSITE" id="PS51332">
    <property type="entry name" value="B12_BINDING"/>
    <property type="match status" value="1"/>
</dbReference>
<dbReference type="Gene3D" id="3.80.30.20">
    <property type="entry name" value="tm_1862 like domain"/>
    <property type="match status" value="1"/>
</dbReference>
<dbReference type="CDD" id="cd01335">
    <property type="entry name" value="Radical_SAM"/>
    <property type="match status" value="1"/>
</dbReference>
<dbReference type="InterPro" id="IPR006638">
    <property type="entry name" value="Elp3/MiaA/NifB-like_rSAM"/>
</dbReference>
<evidence type="ECO:0000256" key="1">
    <source>
        <dbReference type="ARBA" id="ARBA00001966"/>
    </source>
</evidence>
<evidence type="ECO:0000256" key="7">
    <source>
        <dbReference type="ARBA" id="ARBA00023014"/>
    </source>
</evidence>
<keyword evidence="4" id="KW-0949">S-adenosyl-L-methionine</keyword>
<sequence>MYNKSKKIKILFVLAAGKLYREAVKRDNPYRYYAPTTLIQLAALVPKYLNAEVKIVDQGCEVFSDDFNADIIGISTITCAAPEAYRIAKIARKKGITVIMGGYHPSLNPDEALKYADSVVVGYAENTLPKLLIDYKNNKLKRLYRDTSKTLLVKMPELDRKYLSKTYFPSSSIETTRGCPNGCKFCSLPPMVKNRYWTRPVDEIINEIKTMGKNIVFLDSNHTVLKSHYLKLWKEMENLKVNGYAAATLQFASEIDNIKLIAKSGCKGLLLGFESLNQESLNTVNKKFNNVIQYKEIIKNLHDYGIGIIACIVFGFDYDGTSIFEKTVQFVNDTKIDIIKYAILTPFPGTPLFNDFKKKNRIITEDWSLYDTLHAVYIPKKMSPYQLEQGLQWSFDETYKIKSILNRIFRRGSPLIHSTIGNVIFKRTFSNIIPNKNS</sequence>
<feature type="domain" description="Radical SAM core" evidence="9">
    <location>
        <begin position="165"/>
        <end position="385"/>
    </location>
</feature>
<keyword evidence="5" id="KW-0479">Metal-binding</keyword>
<dbReference type="InterPro" id="IPR058240">
    <property type="entry name" value="rSAM_sf"/>
</dbReference>
<evidence type="ECO:0000256" key="6">
    <source>
        <dbReference type="ARBA" id="ARBA00023004"/>
    </source>
</evidence>
<dbReference type="Proteomes" id="UP000271125">
    <property type="component" value="Unassembled WGS sequence"/>
</dbReference>
<evidence type="ECO:0000256" key="4">
    <source>
        <dbReference type="ARBA" id="ARBA00022691"/>
    </source>
</evidence>
<dbReference type="InterPro" id="IPR034466">
    <property type="entry name" value="Methyltransferase_Class_B"/>
</dbReference>
<keyword evidence="3" id="KW-0808">Transferase</keyword>
<dbReference type="Gene3D" id="3.40.50.280">
    <property type="entry name" value="Cobalamin-binding domain"/>
    <property type="match status" value="1"/>
</dbReference>
<dbReference type="PANTHER" id="PTHR43409:SF7">
    <property type="entry name" value="BLL1977 PROTEIN"/>
    <property type="match status" value="1"/>
</dbReference>
<evidence type="ECO:0000256" key="3">
    <source>
        <dbReference type="ARBA" id="ARBA00022679"/>
    </source>
</evidence>
<dbReference type="GO" id="GO:0051539">
    <property type="term" value="F:4 iron, 4 sulfur cluster binding"/>
    <property type="evidence" value="ECO:0007669"/>
    <property type="project" value="UniProtKB-KW"/>
</dbReference>
<evidence type="ECO:0000313" key="11">
    <source>
        <dbReference type="Proteomes" id="UP000271125"/>
    </source>
</evidence>
<dbReference type="GO" id="GO:0031419">
    <property type="term" value="F:cobalamin binding"/>
    <property type="evidence" value="ECO:0007669"/>
    <property type="project" value="InterPro"/>
</dbReference>
<gene>
    <name evidence="10" type="ORF">DRP43_01350</name>
</gene>